<feature type="transmembrane region" description="Helical" evidence="2">
    <location>
        <begin position="623"/>
        <end position="645"/>
    </location>
</feature>
<evidence type="ECO:0000313" key="3">
    <source>
        <dbReference type="EMBL" id="CAD9311215.1"/>
    </source>
</evidence>
<dbReference type="SUPFAM" id="SSF51126">
    <property type="entry name" value="Pectin lyase-like"/>
    <property type="match status" value="1"/>
</dbReference>
<feature type="region of interest" description="Disordered" evidence="1">
    <location>
        <begin position="1"/>
        <end position="27"/>
    </location>
</feature>
<reference evidence="3" key="1">
    <citation type="submission" date="2021-01" db="EMBL/GenBank/DDBJ databases">
        <authorList>
            <person name="Corre E."/>
            <person name="Pelletier E."/>
            <person name="Niang G."/>
            <person name="Scheremetjew M."/>
            <person name="Finn R."/>
            <person name="Kale V."/>
            <person name="Holt S."/>
            <person name="Cochrane G."/>
            <person name="Meng A."/>
            <person name="Brown T."/>
            <person name="Cohen L."/>
        </authorList>
    </citation>
    <scope>NUCLEOTIDE SEQUENCE</scope>
    <source>
        <strain evidence="3">CCMP 410</strain>
    </source>
</reference>
<feature type="compositionally biased region" description="Polar residues" evidence="1">
    <location>
        <begin position="608"/>
        <end position="621"/>
    </location>
</feature>
<dbReference type="AlphaFoldDB" id="A0A7S1YMX9"/>
<feature type="region of interest" description="Disordered" evidence="1">
    <location>
        <begin position="240"/>
        <end position="323"/>
    </location>
</feature>
<feature type="region of interest" description="Disordered" evidence="1">
    <location>
        <begin position="553"/>
        <end position="621"/>
    </location>
</feature>
<accession>A0A7S1YMX9</accession>
<keyword evidence="2" id="KW-0812">Transmembrane</keyword>
<dbReference type="EMBL" id="HBGK01051163">
    <property type="protein sequence ID" value="CAD9311215.1"/>
    <property type="molecule type" value="Transcribed_RNA"/>
</dbReference>
<feature type="compositionally biased region" description="Acidic residues" evidence="1">
    <location>
        <begin position="249"/>
        <end position="264"/>
    </location>
</feature>
<sequence>MIRRIMRIERHEQEHKGRQNISPSCLSPDEYRYPRRCKSNKTKSTMTTTLPLLILVSVLPHLVLADASVGDAPPPPRQRNREVCPTDPSLFGYTSLLAINDDIQREVQALTFDPTLKPQEKYEFVLCPHTHFNGAEGLEPILNNTVFQCGGGAGDGVASENNCTIRGGTHQVLMRERDFYLPMEYVEFRGITFDSSAKYSIAAFAPPSVTARFQDCHWVHNTGQSSIHITGHVSTKVVVPQRRKLQTDPLDDEEFEPSDEDQSEYDQYLNGEGHPPLAGEGEGEASEPVEPATAPHQPDPILDPQSGGEELEVDDNPDGPIKPAMTVELHNCSISNGFGYNTTSHEGYRGIFNAGGNLLVSGTTMENNHGGIFINIMGNESQTKITDSVLHHNNVTILVRPISQAHVHISKTGFMSNRVSASVALKDAKLDIEECAFLENESLNGEIWSFASEVKLDKLCIQGGSSLQPIFLDEHTEYIVGPIYGAFQQVGSDHCATKRSGEGLLGGVLVEKAGSDCYEGHENCKGHCVDFELGECTLPFFSLPPTPAPKEVVVEASTPSPVSTMPEEPATQQEEEGDDASASNNDFGDFLQPPEDEHDAEKPPTPPSETAGSSTTAPKTSGAATTMLLSTTTTLLFLPFLSVLLG</sequence>
<dbReference type="InterPro" id="IPR011050">
    <property type="entry name" value="Pectin_lyase_fold/virulence"/>
</dbReference>
<keyword evidence="2" id="KW-1133">Transmembrane helix</keyword>
<evidence type="ECO:0008006" key="4">
    <source>
        <dbReference type="Google" id="ProtNLM"/>
    </source>
</evidence>
<feature type="compositionally biased region" description="Basic and acidic residues" evidence="1">
    <location>
        <begin position="1"/>
        <end position="17"/>
    </location>
</feature>
<protein>
    <recommendedName>
        <fullName evidence="4">Right handed beta helix domain-containing protein</fullName>
    </recommendedName>
</protein>
<keyword evidence="2" id="KW-0472">Membrane</keyword>
<evidence type="ECO:0000256" key="1">
    <source>
        <dbReference type="SAM" id="MobiDB-lite"/>
    </source>
</evidence>
<evidence type="ECO:0000256" key="2">
    <source>
        <dbReference type="SAM" id="Phobius"/>
    </source>
</evidence>
<organism evidence="3">
    <name type="scientific">Grammatophora oceanica</name>
    <dbReference type="NCBI Taxonomy" id="210454"/>
    <lineage>
        <taxon>Eukaryota</taxon>
        <taxon>Sar</taxon>
        <taxon>Stramenopiles</taxon>
        <taxon>Ochrophyta</taxon>
        <taxon>Bacillariophyta</taxon>
        <taxon>Fragilariophyceae</taxon>
        <taxon>Fragilariophycidae</taxon>
        <taxon>Rhabdonematales</taxon>
        <taxon>Grammatophoraceae</taxon>
        <taxon>Grammatophora</taxon>
    </lineage>
</organism>
<gene>
    <name evidence="3" type="ORF">GOCE00092_LOCUS26953</name>
</gene>
<name>A0A7S1YMX9_9STRA</name>
<proteinExistence type="predicted"/>